<dbReference type="Pfam" id="PF01424">
    <property type="entry name" value="R3H"/>
    <property type="match status" value="1"/>
</dbReference>
<keyword evidence="7" id="KW-0805">Transcription regulation</keyword>
<dbReference type="GO" id="GO:0000981">
    <property type="term" value="F:DNA-binding transcription factor activity, RNA polymerase II-specific"/>
    <property type="evidence" value="ECO:0007669"/>
    <property type="project" value="TreeGrafter"/>
</dbReference>
<dbReference type="InterPro" id="IPR000967">
    <property type="entry name" value="Znf_NFX1"/>
</dbReference>
<keyword evidence="6" id="KW-0862">Zinc</keyword>
<dbReference type="InterPro" id="IPR036867">
    <property type="entry name" value="R3H_dom_sf"/>
</dbReference>
<dbReference type="Proteomes" id="UP000305067">
    <property type="component" value="Unassembled WGS sequence"/>
</dbReference>
<feature type="compositionally biased region" description="Acidic residues" evidence="10">
    <location>
        <begin position="1000"/>
        <end position="1009"/>
    </location>
</feature>
<dbReference type="PANTHER" id="PTHR12360:SF12">
    <property type="entry name" value="TRANSCRIPTIONAL REPRESSOR NF-X1"/>
    <property type="match status" value="1"/>
</dbReference>
<feature type="domain" description="NF-X1-type" evidence="11">
    <location>
        <begin position="363"/>
        <end position="393"/>
    </location>
</feature>
<evidence type="ECO:0000256" key="9">
    <source>
        <dbReference type="ARBA" id="ARBA00023242"/>
    </source>
</evidence>
<reference evidence="12 13" key="1">
    <citation type="journal article" date="2019" name="Nat. Ecol. Evol.">
        <title>Megaphylogeny resolves global patterns of mushroom evolution.</title>
        <authorList>
            <person name="Varga T."/>
            <person name="Krizsan K."/>
            <person name="Foldi C."/>
            <person name="Dima B."/>
            <person name="Sanchez-Garcia M."/>
            <person name="Sanchez-Ramirez S."/>
            <person name="Szollosi G.J."/>
            <person name="Szarkandi J.G."/>
            <person name="Papp V."/>
            <person name="Albert L."/>
            <person name="Andreopoulos W."/>
            <person name="Angelini C."/>
            <person name="Antonin V."/>
            <person name="Barry K.W."/>
            <person name="Bougher N.L."/>
            <person name="Buchanan P."/>
            <person name="Buyck B."/>
            <person name="Bense V."/>
            <person name="Catcheside P."/>
            <person name="Chovatia M."/>
            <person name="Cooper J."/>
            <person name="Damon W."/>
            <person name="Desjardin D."/>
            <person name="Finy P."/>
            <person name="Geml J."/>
            <person name="Haridas S."/>
            <person name="Hughes K."/>
            <person name="Justo A."/>
            <person name="Karasinski D."/>
            <person name="Kautmanova I."/>
            <person name="Kiss B."/>
            <person name="Kocsube S."/>
            <person name="Kotiranta H."/>
            <person name="LaButti K.M."/>
            <person name="Lechner B.E."/>
            <person name="Liimatainen K."/>
            <person name="Lipzen A."/>
            <person name="Lukacs Z."/>
            <person name="Mihaltcheva S."/>
            <person name="Morgado L.N."/>
            <person name="Niskanen T."/>
            <person name="Noordeloos M.E."/>
            <person name="Ohm R.A."/>
            <person name="Ortiz-Santana B."/>
            <person name="Ovrebo C."/>
            <person name="Racz N."/>
            <person name="Riley R."/>
            <person name="Savchenko A."/>
            <person name="Shiryaev A."/>
            <person name="Soop K."/>
            <person name="Spirin V."/>
            <person name="Szebenyi C."/>
            <person name="Tomsovsky M."/>
            <person name="Tulloss R.E."/>
            <person name="Uehling J."/>
            <person name="Grigoriev I.V."/>
            <person name="Vagvolgyi C."/>
            <person name="Papp T."/>
            <person name="Martin F.M."/>
            <person name="Miettinen O."/>
            <person name="Hibbett D.S."/>
            <person name="Nagy L.G."/>
        </authorList>
    </citation>
    <scope>NUCLEOTIDE SEQUENCE [LARGE SCALE GENOMIC DNA]</scope>
    <source>
        <strain evidence="12 13">CBS 309.79</strain>
    </source>
</reference>
<feature type="domain" description="NF-X1-type" evidence="11">
    <location>
        <begin position="441"/>
        <end position="466"/>
    </location>
</feature>
<keyword evidence="3" id="KW-0479">Metal-binding</keyword>
<feature type="compositionally biased region" description="Polar residues" evidence="10">
    <location>
        <begin position="1"/>
        <end position="13"/>
    </location>
</feature>
<evidence type="ECO:0000256" key="7">
    <source>
        <dbReference type="ARBA" id="ARBA00023015"/>
    </source>
</evidence>
<dbReference type="CDD" id="cd02325">
    <property type="entry name" value="R3H"/>
    <property type="match status" value="1"/>
</dbReference>
<feature type="domain" description="NF-X1-type" evidence="11">
    <location>
        <begin position="574"/>
        <end position="593"/>
    </location>
</feature>
<keyword evidence="9" id="KW-0539">Nucleus</keyword>
<evidence type="ECO:0000256" key="3">
    <source>
        <dbReference type="ARBA" id="ARBA00022723"/>
    </source>
</evidence>
<evidence type="ECO:0000313" key="13">
    <source>
        <dbReference type="Proteomes" id="UP000305067"/>
    </source>
</evidence>
<evidence type="ECO:0000313" key="12">
    <source>
        <dbReference type="EMBL" id="TFL01770.1"/>
    </source>
</evidence>
<dbReference type="GO" id="GO:0005634">
    <property type="term" value="C:nucleus"/>
    <property type="evidence" value="ECO:0007669"/>
    <property type="project" value="UniProtKB-SubCell"/>
</dbReference>
<dbReference type="OrthoDB" id="6512771at2759"/>
<dbReference type="CDD" id="cd06008">
    <property type="entry name" value="NF-X1-zinc-finger"/>
    <property type="match status" value="4"/>
</dbReference>
<name>A0A5C3QKU0_9AGAR</name>
<dbReference type="GO" id="GO:0000977">
    <property type="term" value="F:RNA polymerase II transcription regulatory region sequence-specific DNA binding"/>
    <property type="evidence" value="ECO:0007669"/>
    <property type="project" value="TreeGrafter"/>
</dbReference>
<feature type="compositionally biased region" description="Polar residues" evidence="10">
    <location>
        <begin position="69"/>
        <end position="82"/>
    </location>
</feature>
<evidence type="ECO:0000256" key="1">
    <source>
        <dbReference type="ARBA" id="ARBA00004123"/>
    </source>
</evidence>
<evidence type="ECO:0000256" key="2">
    <source>
        <dbReference type="ARBA" id="ARBA00007269"/>
    </source>
</evidence>
<feature type="compositionally biased region" description="Polar residues" evidence="10">
    <location>
        <begin position="953"/>
        <end position="963"/>
    </location>
</feature>
<evidence type="ECO:0000256" key="10">
    <source>
        <dbReference type="SAM" id="MobiDB-lite"/>
    </source>
</evidence>
<gene>
    <name evidence="12" type="ORF">BDV98DRAFT_548477</name>
</gene>
<keyword evidence="8" id="KW-0804">Transcription</keyword>
<dbReference type="EMBL" id="ML178824">
    <property type="protein sequence ID" value="TFL01770.1"/>
    <property type="molecule type" value="Genomic_DNA"/>
</dbReference>
<feature type="domain" description="NF-X1-type" evidence="11">
    <location>
        <begin position="253"/>
        <end position="271"/>
    </location>
</feature>
<dbReference type="InterPro" id="IPR034078">
    <property type="entry name" value="NFX1_fam"/>
</dbReference>
<evidence type="ECO:0000256" key="4">
    <source>
        <dbReference type="ARBA" id="ARBA00022737"/>
    </source>
</evidence>
<accession>A0A5C3QKU0</accession>
<evidence type="ECO:0000256" key="8">
    <source>
        <dbReference type="ARBA" id="ARBA00023163"/>
    </source>
</evidence>
<evidence type="ECO:0000256" key="6">
    <source>
        <dbReference type="ARBA" id="ARBA00022833"/>
    </source>
</evidence>
<comment type="subcellular location">
    <subcellularLocation>
        <location evidence="1">Nucleus</location>
    </subcellularLocation>
</comment>
<proteinExistence type="inferred from homology"/>
<feature type="region of interest" description="Disordered" evidence="10">
    <location>
        <begin position="1"/>
        <end position="122"/>
    </location>
</feature>
<keyword evidence="13" id="KW-1185">Reference proteome</keyword>
<dbReference type="SUPFAM" id="SSF82708">
    <property type="entry name" value="R3H domain"/>
    <property type="match status" value="1"/>
</dbReference>
<evidence type="ECO:0000256" key="5">
    <source>
        <dbReference type="ARBA" id="ARBA00022771"/>
    </source>
</evidence>
<feature type="domain" description="NF-X1-type" evidence="11">
    <location>
        <begin position="309"/>
        <end position="327"/>
    </location>
</feature>
<feature type="region of interest" description="Disordered" evidence="10">
    <location>
        <begin position="937"/>
        <end position="964"/>
    </location>
</feature>
<dbReference type="GO" id="GO:0008270">
    <property type="term" value="F:zinc ion binding"/>
    <property type="evidence" value="ECO:0007669"/>
    <property type="project" value="UniProtKB-KW"/>
</dbReference>
<comment type="similarity">
    <text evidence="2">Belongs to the NFX1 family.</text>
</comment>
<organism evidence="12 13">
    <name type="scientific">Pterulicium gracile</name>
    <dbReference type="NCBI Taxonomy" id="1884261"/>
    <lineage>
        <taxon>Eukaryota</taxon>
        <taxon>Fungi</taxon>
        <taxon>Dikarya</taxon>
        <taxon>Basidiomycota</taxon>
        <taxon>Agaricomycotina</taxon>
        <taxon>Agaricomycetes</taxon>
        <taxon>Agaricomycetidae</taxon>
        <taxon>Agaricales</taxon>
        <taxon>Pleurotineae</taxon>
        <taxon>Pterulaceae</taxon>
        <taxon>Pterulicium</taxon>
    </lineage>
</organism>
<sequence>MSDITPSSSTARESTSKPRSGYRGRGRSARRGGKARTDISVGQSSTSTTSRQGQAPRRIEQEPKASVVPNDQGNGEGSSTRLPPSRRDKGKRRFAGQLTSQQDESGNVNGQRDQAPHHRRPASLAADADLTTTLIHELSFPPYADCAICFSAIHPAQPTWSCSPPAGQCCWTTFHLKCIKPWAQKSVKDLEDAWATRGEYGRKCEWRCPGCQTKRQTIPGGYRCFCGSTPSPPLTRLHTPHSCGSSCSRSRNCPHACPLPCHPGPCPPCKVTLTQSCLCGEEQMLVKCGQAPQSPQLTCTESCKLPLACGHSCGDGCHVQPCRPCQKRVIQTCVCGKEETEVICGEREGALRCSNTCTSTFTCGVHQCDELCHEHSSYYLCPFDPVVVTRCPCGTHPIQEHAKDSLIVPRGETLVLPRTECTQPIPTCSSICNKPLPPTLCSSTKDVPHTCQMKCHTGPCTQPCRQEMTLPCRCGSTSKSVVCWQLALGEEGEGPGGSASAVAEILCTRTCTALRYCGRHACKRVCCPLASLGKVAKGKGKKKTALDLTAVEMLDLDADGLHVCDLVCGKPLGCGLHKCDARDHAGPCAPCHRSSFDEVICHCGLTILDPPVPCGTVLRCPHTCMRPPPPCGHPRHACYTLSEREDPRSGCPPCAFLGSKICACGKKELGNVTCSRPREKVSCGTVCAKTLACGFHKCSRLCHAGDCGTCTEPCGKPRKLCFPAIHPCALPCHAPSTCPEDKEHPCKAIITLTCPCGRIQQSAHCNTSTATKPITNGYNSTPNRGALQPKCNSECAIAQRNARLAEALGISPKDKGGDEAGVVWKDEVLVFARTNGKFVSLVERTFEEFVKSSKKHQVLPQMPPEKRRFVIDVAAVYRMDTQMVDVEPHRSVQILRRVDTRIPRPLLSTAIIMNVPSPSPSPGPGLGKLATRLPPKVAAQPASRPVESGWDLPNTSASGTATPVNALPASSWMARRAEYRRTESVPNVVEAPAMEKEAVTEDWEDDDEI</sequence>
<dbReference type="Gene3D" id="3.30.1370.50">
    <property type="entry name" value="R3H-like domain"/>
    <property type="match status" value="1"/>
</dbReference>
<dbReference type="STRING" id="1884261.A0A5C3QKU0"/>
<feature type="compositionally biased region" description="Polar residues" evidence="10">
    <location>
        <begin position="97"/>
        <end position="112"/>
    </location>
</feature>
<feature type="domain" description="NF-X1-type" evidence="11">
    <location>
        <begin position="693"/>
        <end position="712"/>
    </location>
</feature>
<feature type="region of interest" description="Disordered" evidence="10">
    <location>
        <begin position="988"/>
        <end position="1009"/>
    </location>
</feature>
<dbReference type="Pfam" id="PF01422">
    <property type="entry name" value="zf-NF-X1"/>
    <property type="match status" value="7"/>
</dbReference>
<feature type="domain" description="NF-X1-type" evidence="11">
    <location>
        <begin position="714"/>
        <end position="748"/>
    </location>
</feature>
<dbReference type="PANTHER" id="PTHR12360">
    <property type="entry name" value="NUCLEAR TRANSCRIPTION FACTOR, X-BOX BINDING 1 NFX1"/>
    <property type="match status" value="1"/>
</dbReference>
<feature type="compositionally biased region" description="Basic residues" evidence="10">
    <location>
        <begin position="20"/>
        <end position="34"/>
    </location>
</feature>
<keyword evidence="5" id="KW-0863">Zinc-finger</keyword>
<evidence type="ECO:0000259" key="11">
    <source>
        <dbReference type="SMART" id="SM00438"/>
    </source>
</evidence>
<keyword evidence="4" id="KW-0677">Repeat</keyword>
<protein>
    <recommendedName>
        <fullName evidence="11">NF-X1-type domain-containing protein</fullName>
    </recommendedName>
</protein>
<dbReference type="AlphaFoldDB" id="A0A5C3QKU0"/>
<dbReference type="GO" id="GO:0000122">
    <property type="term" value="P:negative regulation of transcription by RNA polymerase II"/>
    <property type="evidence" value="ECO:0007669"/>
    <property type="project" value="TreeGrafter"/>
</dbReference>
<dbReference type="InterPro" id="IPR001374">
    <property type="entry name" value="R3H_dom"/>
</dbReference>
<dbReference type="SMART" id="SM00438">
    <property type="entry name" value="ZnF_NFX"/>
    <property type="match status" value="7"/>
</dbReference>